<dbReference type="RefSeq" id="WP_407048820.1">
    <property type="nucleotide sequence ID" value="NZ_CP158568.1"/>
</dbReference>
<keyword evidence="1" id="KW-0732">Signal</keyword>
<organism evidence="2">
    <name type="scientific">Methyloraptor flagellatus</name>
    <dbReference type="NCBI Taxonomy" id="3162530"/>
    <lineage>
        <taxon>Bacteria</taxon>
        <taxon>Pseudomonadati</taxon>
        <taxon>Pseudomonadota</taxon>
        <taxon>Alphaproteobacteria</taxon>
        <taxon>Hyphomicrobiales</taxon>
        <taxon>Ancalomicrobiaceae</taxon>
        <taxon>Methyloraptor</taxon>
    </lineage>
</organism>
<name>A0AAU7X9G7_9HYPH</name>
<dbReference type="AlphaFoldDB" id="A0AAU7X9G7"/>
<dbReference type="InterPro" id="IPR032710">
    <property type="entry name" value="NTF2-like_dom_sf"/>
</dbReference>
<proteinExistence type="predicted"/>
<feature type="chain" id="PRO_5043873914" description="DUF4440 domain-containing protein" evidence="1">
    <location>
        <begin position="25"/>
        <end position="153"/>
    </location>
</feature>
<accession>A0AAU7X9G7</accession>
<evidence type="ECO:0000313" key="2">
    <source>
        <dbReference type="EMBL" id="XBY43718.1"/>
    </source>
</evidence>
<sequence>MTNRKLALAVLATILAGTATPALATTTTKDCKPFSAADARDRFDRWNASLASGTADAVALWYAPDAKLQLAIADKPINDQRALRQFYEGAMLKGLKADVKERKPLEVACNVATDRGVVEYTHGGKTVKAEFKKVYEVQNGVWLIKEHQSTVLR</sequence>
<evidence type="ECO:0000256" key="1">
    <source>
        <dbReference type="SAM" id="SignalP"/>
    </source>
</evidence>
<gene>
    <name evidence="2" type="ORF">ABS361_16805</name>
</gene>
<reference evidence="2" key="1">
    <citation type="submission" date="2024-06" db="EMBL/GenBank/DDBJ databases">
        <title>Methylostella associata gen. nov., sp. nov., a novel Ancalomicrobiaceae-affiliated facultatively methylotrophic bacteria that feed on methanotrophs of the genus Methylococcus.</title>
        <authorList>
            <person name="Saltykova V."/>
            <person name="Danilova O.V."/>
            <person name="Oshkin I.Y."/>
            <person name="Belova S.E."/>
            <person name="Pimenov N.V."/>
            <person name="Dedysh S.N."/>
        </authorList>
    </citation>
    <scope>NUCLEOTIDE SEQUENCE</scope>
    <source>
        <strain evidence="2">S20</strain>
    </source>
</reference>
<dbReference type="KEGG" id="mflg:ABS361_16805"/>
<dbReference type="EMBL" id="CP158568">
    <property type="protein sequence ID" value="XBY43718.1"/>
    <property type="molecule type" value="Genomic_DNA"/>
</dbReference>
<evidence type="ECO:0008006" key="3">
    <source>
        <dbReference type="Google" id="ProtNLM"/>
    </source>
</evidence>
<feature type="signal peptide" evidence="1">
    <location>
        <begin position="1"/>
        <end position="24"/>
    </location>
</feature>
<protein>
    <recommendedName>
        <fullName evidence="3">DUF4440 domain-containing protein</fullName>
    </recommendedName>
</protein>
<dbReference type="SUPFAM" id="SSF54427">
    <property type="entry name" value="NTF2-like"/>
    <property type="match status" value="1"/>
</dbReference>
<dbReference type="Gene3D" id="3.10.450.50">
    <property type="match status" value="1"/>
</dbReference>